<dbReference type="PROSITE" id="PS50011">
    <property type="entry name" value="PROTEIN_KINASE_DOM"/>
    <property type="match status" value="1"/>
</dbReference>
<dbReference type="GeneID" id="54329979"/>
<dbReference type="RefSeq" id="XP_033425217.1">
    <property type="nucleotide sequence ID" value="XM_033571902.1"/>
</dbReference>
<accession>A0A5M9MJ18</accession>
<dbReference type="GO" id="GO:0004672">
    <property type="term" value="F:protein kinase activity"/>
    <property type="evidence" value="ECO:0007669"/>
    <property type="project" value="InterPro"/>
</dbReference>
<dbReference type="SUPFAM" id="SSF56112">
    <property type="entry name" value="Protein kinase-like (PK-like)"/>
    <property type="match status" value="1"/>
</dbReference>
<proteinExistence type="predicted"/>
<dbReference type="VEuPathDB" id="FungiDB:EYZ11_006568"/>
<reference evidence="2 3" key="1">
    <citation type="submission" date="2019-08" db="EMBL/GenBank/DDBJ databases">
        <title>The genome sequence of a newly discovered highly antifungal drug resistant Aspergillus species, Aspergillus tanneri NIH 1004.</title>
        <authorList>
            <person name="Mounaud S."/>
            <person name="Singh I."/>
            <person name="Joardar V."/>
            <person name="Pakala S."/>
            <person name="Pakala S."/>
            <person name="Venepally P."/>
            <person name="Chung J.K."/>
            <person name="Losada L."/>
            <person name="Nierman W.C."/>
        </authorList>
    </citation>
    <scope>NUCLEOTIDE SEQUENCE [LARGE SCALE GENOMIC DNA]</scope>
    <source>
        <strain evidence="2 3">NIH1004</strain>
    </source>
</reference>
<evidence type="ECO:0000313" key="2">
    <source>
        <dbReference type="EMBL" id="KAA8645856.1"/>
    </source>
</evidence>
<feature type="domain" description="Protein kinase" evidence="1">
    <location>
        <begin position="1"/>
        <end position="262"/>
    </location>
</feature>
<dbReference type="GO" id="GO:0005524">
    <property type="term" value="F:ATP binding"/>
    <property type="evidence" value="ECO:0007669"/>
    <property type="project" value="InterPro"/>
</dbReference>
<gene>
    <name evidence="2" type="ORF">ATNIH1004_007277</name>
</gene>
<dbReference type="Proteomes" id="UP000324241">
    <property type="component" value="Unassembled WGS sequence"/>
</dbReference>
<protein>
    <recommendedName>
        <fullName evidence="1">Protein kinase domain-containing protein</fullName>
    </recommendedName>
</protein>
<dbReference type="InterPro" id="IPR011009">
    <property type="entry name" value="Kinase-like_dom_sf"/>
</dbReference>
<sequence length="262" mass="28750">MPPFNSSTASSGSMLSSPYQAQPVELAVPLPYHHGQSSQQRISAASQNEILGTWTILPTGTAHHFTTIQEYGNTYETQQSQMLQESIFKAKEVTYHRHLHLPATRAIAAQLILAMQFIHSQGIVHGGKVFANILPRLPLDMRDMTLEQVYARTGEPVKDQVIREDGTRLCPGVPSEVIIPVWLGPSSDEISLVDSGFMIADFGEAFDPQVTAQYAAHTPLLLARQESRLAKPGGADEPLAFSGDTWTLACTTWDLFGDRPPL</sequence>
<organism evidence="2 3">
    <name type="scientific">Aspergillus tanneri</name>
    <dbReference type="NCBI Taxonomy" id="1220188"/>
    <lineage>
        <taxon>Eukaryota</taxon>
        <taxon>Fungi</taxon>
        <taxon>Dikarya</taxon>
        <taxon>Ascomycota</taxon>
        <taxon>Pezizomycotina</taxon>
        <taxon>Eurotiomycetes</taxon>
        <taxon>Eurotiomycetidae</taxon>
        <taxon>Eurotiales</taxon>
        <taxon>Aspergillaceae</taxon>
        <taxon>Aspergillus</taxon>
        <taxon>Aspergillus subgen. Circumdati</taxon>
    </lineage>
</organism>
<dbReference type="Gene3D" id="1.10.510.10">
    <property type="entry name" value="Transferase(Phosphotransferase) domain 1"/>
    <property type="match status" value="1"/>
</dbReference>
<evidence type="ECO:0000259" key="1">
    <source>
        <dbReference type="PROSITE" id="PS50011"/>
    </source>
</evidence>
<dbReference type="EMBL" id="QUQM01000007">
    <property type="protein sequence ID" value="KAA8645856.1"/>
    <property type="molecule type" value="Genomic_DNA"/>
</dbReference>
<name>A0A5M9MJ18_9EURO</name>
<comment type="caution">
    <text evidence="2">The sequence shown here is derived from an EMBL/GenBank/DDBJ whole genome shotgun (WGS) entry which is preliminary data.</text>
</comment>
<dbReference type="InterPro" id="IPR000719">
    <property type="entry name" value="Prot_kinase_dom"/>
</dbReference>
<evidence type="ECO:0000313" key="3">
    <source>
        <dbReference type="Proteomes" id="UP000324241"/>
    </source>
</evidence>
<dbReference type="OrthoDB" id="5979581at2759"/>
<dbReference type="AlphaFoldDB" id="A0A5M9MJ18"/>